<evidence type="ECO:0000256" key="1">
    <source>
        <dbReference type="ARBA" id="ARBA00022771"/>
    </source>
</evidence>
<keyword evidence="1 3" id="KW-0863">Zinc-finger</keyword>
<dbReference type="SUPFAM" id="SSF49599">
    <property type="entry name" value="TRAF domain-like"/>
    <property type="match status" value="1"/>
</dbReference>
<dbReference type="InterPro" id="IPR001841">
    <property type="entry name" value="Znf_RING"/>
</dbReference>
<dbReference type="Proteomes" id="UP000663877">
    <property type="component" value="Unassembled WGS sequence"/>
</dbReference>
<dbReference type="Proteomes" id="UP000663832">
    <property type="component" value="Unassembled WGS sequence"/>
</dbReference>
<dbReference type="InterPro" id="IPR013083">
    <property type="entry name" value="Znf_RING/FYVE/PHD"/>
</dbReference>
<dbReference type="PANTHER" id="PTHR10131:SF94">
    <property type="entry name" value="TNF RECEPTOR-ASSOCIATED FACTOR 4"/>
    <property type="match status" value="1"/>
</dbReference>
<keyword evidence="1 3" id="KW-0479">Metal-binding</keyword>
<evidence type="ECO:0000256" key="3">
    <source>
        <dbReference type="PROSITE-ProRule" id="PRU00175"/>
    </source>
</evidence>
<comment type="caution">
    <text evidence="6">The sequence shown here is derived from an EMBL/GenBank/DDBJ whole genome shotgun (WGS) entry which is preliminary data.</text>
</comment>
<keyword evidence="2" id="KW-0862">Zinc</keyword>
<gene>
    <name evidence="5" type="ORF">BJG266_LOCUS27644</name>
    <name evidence="6" type="ORF">QVE165_LOCUS43478</name>
</gene>
<name>A0A815T928_9BILA</name>
<evidence type="ECO:0000313" key="5">
    <source>
        <dbReference type="EMBL" id="CAF1214819.1"/>
    </source>
</evidence>
<dbReference type="Gene3D" id="3.30.40.10">
    <property type="entry name" value="Zinc/RING finger domain, C3HC4 (zinc finger)"/>
    <property type="match status" value="2"/>
</dbReference>
<evidence type="ECO:0000313" key="6">
    <source>
        <dbReference type="EMBL" id="CAF1500584.1"/>
    </source>
</evidence>
<evidence type="ECO:0000259" key="4">
    <source>
        <dbReference type="PROSITE" id="PS50089"/>
    </source>
</evidence>
<proteinExistence type="predicted"/>
<dbReference type="OrthoDB" id="9049620at2759"/>
<evidence type="ECO:0000313" key="7">
    <source>
        <dbReference type="Proteomes" id="UP000663832"/>
    </source>
</evidence>
<evidence type="ECO:0000256" key="2">
    <source>
        <dbReference type="ARBA" id="ARBA00022833"/>
    </source>
</evidence>
<sequence length="226" mass="25941">MAEDNISHYRSSLRNSRLSQLISKPRDVKKPHGSGPLESTTELGYLDSSRIYVDGQYSGLGSELICSICHNVLWKPVACSTCENAFCVKCIRSWTDKQIDYRATCPFNCVFKEKRVPPILNSLLSKLQFYCAYASNGCEQLLPYDALEKHEETCSYERIPCGICEKPISNRDPNNKHELRECFKDMHDRSPQQIQAQFMKLLDVIEASQRRIEALEKLVSIPKQRK</sequence>
<dbReference type="PANTHER" id="PTHR10131">
    <property type="entry name" value="TNF RECEPTOR ASSOCIATED FACTOR"/>
    <property type="match status" value="1"/>
</dbReference>
<keyword evidence="7" id="KW-1185">Reference proteome</keyword>
<accession>A0A815T928</accession>
<dbReference type="EMBL" id="CAJNOM010000559">
    <property type="protein sequence ID" value="CAF1500584.1"/>
    <property type="molecule type" value="Genomic_DNA"/>
</dbReference>
<feature type="domain" description="RING-type" evidence="4">
    <location>
        <begin position="66"/>
        <end position="106"/>
    </location>
</feature>
<dbReference type="EMBL" id="CAJNOI010000260">
    <property type="protein sequence ID" value="CAF1214819.1"/>
    <property type="molecule type" value="Genomic_DNA"/>
</dbReference>
<dbReference type="AlphaFoldDB" id="A0A815T928"/>
<dbReference type="PROSITE" id="PS50089">
    <property type="entry name" value="ZF_RING_2"/>
    <property type="match status" value="1"/>
</dbReference>
<protein>
    <recommendedName>
        <fullName evidence="4">RING-type domain-containing protein</fullName>
    </recommendedName>
</protein>
<organism evidence="6 7">
    <name type="scientific">Adineta steineri</name>
    <dbReference type="NCBI Taxonomy" id="433720"/>
    <lineage>
        <taxon>Eukaryota</taxon>
        <taxon>Metazoa</taxon>
        <taxon>Spiralia</taxon>
        <taxon>Gnathifera</taxon>
        <taxon>Rotifera</taxon>
        <taxon>Eurotatoria</taxon>
        <taxon>Bdelloidea</taxon>
        <taxon>Adinetida</taxon>
        <taxon>Adinetidae</taxon>
        <taxon>Adineta</taxon>
    </lineage>
</organism>
<dbReference type="SUPFAM" id="SSF57850">
    <property type="entry name" value="RING/U-box"/>
    <property type="match status" value="1"/>
</dbReference>
<dbReference type="GO" id="GO:0008270">
    <property type="term" value="F:zinc ion binding"/>
    <property type="evidence" value="ECO:0007669"/>
    <property type="project" value="UniProtKB-KW"/>
</dbReference>
<reference evidence="6" key="1">
    <citation type="submission" date="2021-02" db="EMBL/GenBank/DDBJ databases">
        <authorList>
            <person name="Nowell W R."/>
        </authorList>
    </citation>
    <scope>NUCLEOTIDE SEQUENCE</scope>
</reference>